<dbReference type="InterPro" id="IPR027417">
    <property type="entry name" value="P-loop_NTPase"/>
</dbReference>
<evidence type="ECO:0000256" key="1">
    <source>
        <dbReference type="ARBA" id="ARBA00022825"/>
    </source>
</evidence>
<dbReference type="Gene3D" id="2.40.10.10">
    <property type="entry name" value="Trypsin-like serine proteases"/>
    <property type="match status" value="2"/>
</dbReference>
<dbReference type="EMBL" id="VDCQ01000096">
    <property type="protein sequence ID" value="TNJ59079.1"/>
    <property type="molecule type" value="Genomic_DNA"/>
</dbReference>
<name>A0A5C4SYQ2_9BACL</name>
<dbReference type="Pfam" id="PF00805">
    <property type="entry name" value="Pentapeptide"/>
    <property type="match status" value="2"/>
</dbReference>
<keyword evidence="4" id="KW-1185">Reference proteome</keyword>
<dbReference type="PANTHER" id="PTHR14136">
    <property type="entry name" value="BTB_POZ DOMAIN-CONTAINING PROTEIN KCTD9"/>
    <property type="match status" value="1"/>
</dbReference>
<dbReference type="InterPro" id="IPR043504">
    <property type="entry name" value="Peptidase_S1_PA_chymotrypsin"/>
</dbReference>
<protein>
    <submittedName>
        <fullName evidence="3">NACHT domain-containing protein</fullName>
    </submittedName>
</protein>
<dbReference type="GO" id="GO:0008236">
    <property type="term" value="F:serine-type peptidase activity"/>
    <property type="evidence" value="ECO:0007669"/>
    <property type="project" value="UniProtKB-KW"/>
</dbReference>
<dbReference type="InterPro" id="IPR051082">
    <property type="entry name" value="Pentapeptide-BTB/POZ_domain"/>
</dbReference>
<accession>A0A5C4SYQ2</accession>
<keyword evidence="1" id="KW-0720">Serine protease</keyword>
<dbReference type="PROSITE" id="PS50837">
    <property type="entry name" value="NACHT"/>
    <property type="match status" value="1"/>
</dbReference>
<sequence length="1053" mass="119141">MREDQIKSTTGKIVRRGSNGGIIKTGTALLLDPYTALTARHIFGPVHESEGQAYVELQGGEQVYMEFPHLKDRQPIRVSGVVACPEPHLDVALVKLDMPAPEELPYPKLYGVSPGTGARYQGHGFPKDRPSGCLLAGEVIEQYESYEQNNVELSSDRGNGFDYSGASGSPLYIAGGVYGILLVQDSGNALGALTLSECAEFLSLHGVAVEAFAPLHPSEEAILAHLLPLAQVGIDKNEDLPYMETFAHWSYVTDLYREQDAKAADALKLEEMAGAFFSEGEPGRKERILYVVADFGKGKSTFLRHYAAKLARQYKQDRQGDFPIYFNLRDFKKYDSYEHISLSKLGCVGEFLKDSCNYDFDHGNDHPLVDKPVVLLVDSLDECGSLAPQAIKKVIQSVKMIRSKFKTVKMIVTSRPIPNALEQVIKENETVNDTWTYAAIYGFIPEQFAEYMSMLREKLESQSAYPYNQELLDVLASGIDIYGKFQEVLDAKELTRPILAYMLFKLLEQDYEIQRDSRLGVYLSFINLLTKDAKHVHDERKPDSALSYPEQLSYRNLLYATAVMWMKNRHIGGGGFLRLGDLTDVLGEDAALVEFMSHSYFKHDNDTYYFNHQSFAEIILAEYYIRVLLWAAIEGRALNEVRPYLNIGTPTTQTMAFVKGLLQLLADATANASHADPAELGKIRKSLFPLIATLGIKKFNSLPGQSNEKNYLFSSSVHDYIRARRLEDYTDVPDSLLRDHWPIATEHLVRCVELCAELVDEEEDYAFFEAAPIHTSYSPVYRITKRTREFAIDTDRWFAILSGVTLSGRLRLERDFLRLVDSETLGEMMRLYQLESSSICPEWIEELPGWGMENQLPYDLKGASFSPTLLVREWALHNVDLTGAAFYHTELAKVSLSKTNLDGASFDNVYARELELFRCDGKGATFNNCRLENIELKHCDLRGVTFHEAFMIGASFHDVDLRGAELTALYMIDIEDFTGVKLGGNRISIMMDRKSFDRWRRAFGNYYARYVTMADDSQIEYHYGVYKRNTGRDKHKEIMTPWTPSLTQKSMGT</sequence>
<dbReference type="PANTHER" id="PTHR14136:SF17">
    <property type="entry name" value="BTB_POZ DOMAIN-CONTAINING PROTEIN KCTD9"/>
    <property type="match status" value="1"/>
</dbReference>
<dbReference type="SUPFAM" id="SSF50494">
    <property type="entry name" value="Trypsin-like serine proteases"/>
    <property type="match status" value="1"/>
</dbReference>
<dbReference type="SUPFAM" id="SSF141571">
    <property type="entry name" value="Pentapeptide repeat-like"/>
    <property type="match status" value="1"/>
</dbReference>
<keyword evidence="1" id="KW-0645">Protease</keyword>
<reference evidence="3 4" key="1">
    <citation type="submission" date="2019-05" db="EMBL/GenBank/DDBJ databases">
        <title>We sequenced the genome of Paenibacillus hemerocallicola KCTC 33185 for further insight into its adaptation and study the phylogeny of Paenibacillus.</title>
        <authorList>
            <person name="Narsing Rao M.P."/>
        </authorList>
    </citation>
    <scope>NUCLEOTIDE SEQUENCE [LARGE SCALE GENOMIC DNA]</scope>
    <source>
        <strain evidence="3 4">KCTC 33185</strain>
    </source>
</reference>
<dbReference type="Proteomes" id="UP000307943">
    <property type="component" value="Unassembled WGS sequence"/>
</dbReference>
<evidence type="ECO:0000313" key="4">
    <source>
        <dbReference type="Proteomes" id="UP000307943"/>
    </source>
</evidence>
<evidence type="ECO:0000313" key="3">
    <source>
        <dbReference type="EMBL" id="TNJ59079.1"/>
    </source>
</evidence>
<dbReference type="InterPro" id="IPR007111">
    <property type="entry name" value="NACHT_NTPase"/>
</dbReference>
<comment type="caution">
    <text evidence="3">The sequence shown here is derived from an EMBL/GenBank/DDBJ whole genome shotgun (WGS) entry which is preliminary data.</text>
</comment>
<feature type="domain" description="NACHT" evidence="2">
    <location>
        <begin position="287"/>
        <end position="416"/>
    </location>
</feature>
<organism evidence="3 4">
    <name type="scientific">Paenibacillus hemerocallicola</name>
    <dbReference type="NCBI Taxonomy" id="1172614"/>
    <lineage>
        <taxon>Bacteria</taxon>
        <taxon>Bacillati</taxon>
        <taxon>Bacillota</taxon>
        <taxon>Bacilli</taxon>
        <taxon>Bacillales</taxon>
        <taxon>Paenibacillaceae</taxon>
        <taxon>Paenibacillus</taxon>
    </lineage>
</organism>
<dbReference type="OrthoDB" id="2958007at2"/>
<proteinExistence type="predicted"/>
<dbReference type="Gene3D" id="2.160.20.80">
    <property type="entry name" value="E3 ubiquitin-protein ligase SopA"/>
    <property type="match status" value="1"/>
</dbReference>
<dbReference type="RefSeq" id="WP_139607442.1">
    <property type="nucleotide sequence ID" value="NZ_VDCQ01000096.1"/>
</dbReference>
<dbReference type="Pfam" id="PF05729">
    <property type="entry name" value="NACHT"/>
    <property type="match status" value="1"/>
</dbReference>
<dbReference type="Gene3D" id="3.40.50.300">
    <property type="entry name" value="P-loop containing nucleotide triphosphate hydrolases"/>
    <property type="match status" value="1"/>
</dbReference>
<dbReference type="AlphaFoldDB" id="A0A5C4SYQ2"/>
<evidence type="ECO:0000259" key="2">
    <source>
        <dbReference type="PROSITE" id="PS50837"/>
    </source>
</evidence>
<dbReference type="SUPFAM" id="SSF52540">
    <property type="entry name" value="P-loop containing nucleoside triphosphate hydrolases"/>
    <property type="match status" value="1"/>
</dbReference>
<gene>
    <name evidence="3" type="ORF">FE784_37680</name>
</gene>
<dbReference type="InterPro" id="IPR009003">
    <property type="entry name" value="Peptidase_S1_PA"/>
</dbReference>
<dbReference type="InterPro" id="IPR001646">
    <property type="entry name" value="5peptide_repeat"/>
</dbReference>
<keyword evidence="1" id="KW-0378">Hydrolase</keyword>